<dbReference type="AlphaFoldDB" id="A0A699ZG01"/>
<evidence type="ECO:0000313" key="10">
    <source>
        <dbReference type="Proteomes" id="UP000485058"/>
    </source>
</evidence>
<evidence type="ECO:0000256" key="6">
    <source>
        <dbReference type="ARBA" id="ARBA00022927"/>
    </source>
</evidence>
<name>A0A699ZG01_HAELA</name>
<comment type="caution">
    <text evidence="9">The sequence shown here is derived from an EMBL/GenBank/DDBJ whole genome shotgun (WGS) entry which is preliminary data.</text>
</comment>
<dbReference type="Proteomes" id="UP000485058">
    <property type="component" value="Unassembled WGS sequence"/>
</dbReference>
<evidence type="ECO:0000256" key="1">
    <source>
        <dbReference type="ARBA" id="ARBA00004123"/>
    </source>
</evidence>
<keyword evidence="7" id="KW-0539">Nucleus</keyword>
<evidence type="ECO:0000256" key="3">
    <source>
        <dbReference type="ARBA" id="ARBA00009466"/>
    </source>
</evidence>
<evidence type="ECO:0000256" key="2">
    <source>
        <dbReference type="ARBA" id="ARBA00004496"/>
    </source>
</evidence>
<proteinExistence type="inferred from homology"/>
<dbReference type="EMBL" id="BLLF01001197">
    <property type="protein sequence ID" value="GFH17758.1"/>
    <property type="molecule type" value="Genomic_DNA"/>
</dbReference>
<protein>
    <submittedName>
        <fullName evidence="9">Importin N-terminal domain-containing protein</fullName>
    </submittedName>
</protein>
<keyword evidence="6" id="KW-0653">Protein transport</keyword>
<keyword evidence="8" id="KW-1133">Transmembrane helix</keyword>
<accession>A0A699ZG01</accession>
<dbReference type="PANTHER" id="PTHR12596:SF1">
    <property type="entry name" value="EXPORTIN-4"/>
    <property type="match status" value="1"/>
</dbReference>
<dbReference type="GO" id="GO:0005737">
    <property type="term" value="C:cytoplasm"/>
    <property type="evidence" value="ECO:0007669"/>
    <property type="project" value="UniProtKB-SubCell"/>
</dbReference>
<feature type="transmembrane region" description="Helical" evidence="8">
    <location>
        <begin position="136"/>
        <end position="156"/>
    </location>
</feature>
<organism evidence="9 10">
    <name type="scientific">Haematococcus lacustris</name>
    <name type="common">Green alga</name>
    <name type="synonym">Haematococcus pluvialis</name>
    <dbReference type="NCBI Taxonomy" id="44745"/>
    <lineage>
        <taxon>Eukaryota</taxon>
        <taxon>Viridiplantae</taxon>
        <taxon>Chlorophyta</taxon>
        <taxon>core chlorophytes</taxon>
        <taxon>Chlorophyceae</taxon>
        <taxon>CS clade</taxon>
        <taxon>Chlamydomonadales</taxon>
        <taxon>Haematococcaceae</taxon>
        <taxon>Haematococcus</taxon>
    </lineage>
</organism>
<keyword evidence="5" id="KW-0963">Cytoplasm</keyword>
<reference evidence="9 10" key="1">
    <citation type="submission" date="2020-02" db="EMBL/GenBank/DDBJ databases">
        <title>Draft genome sequence of Haematococcus lacustris strain NIES-144.</title>
        <authorList>
            <person name="Morimoto D."/>
            <person name="Nakagawa S."/>
            <person name="Yoshida T."/>
            <person name="Sawayama S."/>
        </authorList>
    </citation>
    <scope>NUCLEOTIDE SEQUENCE [LARGE SCALE GENOMIC DNA]</scope>
    <source>
        <strain evidence="9 10">NIES-144</strain>
    </source>
</reference>
<keyword evidence="10" id="KW-1185">Reference proteome</keyword>
<dbReference type="GO" id="GO:0006611">
    <property type="term" value="P:protein export from nucleus"/>
    <property type="evidence" value="ECO:0007669"/>
    <property type="project" value="TreeGrafter"/>
</dbReference>
<evidence type="ECO:0000256" key="5">
    <source>
        <dbReference type="ARBA" id="ARBA00022490"/>
    </source>
</evidence>
<evidence type="ECO:0000313" key="9">
    <source>
        <dbReference type="EMBL" id="GFH17758.1"/>
    </source>
</evidence>
<dbReference type="GO" id="GO:0005049">
    <property type="term" value="F:nuclear export signal receptor activity"/>
    <property type="evidence" value="ECO:0007669"/>
    <property type="project" value="InterPro"/>
</dbReference>
<keyword evidence="8" id="KW-0472">Membrane</keyword>
<dbReference type="InterPro" id="IPR044189">
    <property type="entry name" value="XPO4/7-like"/>
</dbReference>
<comment type="subcellular location">
    <subcellularLocation>
        <location evidence="2">Cytoplasm</location>
    </subcellularLocation>
    <subcellularLocation>
        <location evidence="1">Nucleus</location>
    </subcellularLocation>
</comment>
<keyword evidence="4" id="KW-0813">Transport</keyword>
<dbReference type="PANTHER" id="PTHR12596">
    <property type="entry name" value="EXPORTIN 4,7-RELATED"/>
    <property type="match status" value="1"/>
</dbReference>
<evidence type="ECO:0000256" key="8">
    <source>
        <dbReference type="SAM" id="Phobius"/>
    </source>
</evidence>
<comment type="similarity">
    <text evidence="3">Belongs to the exportin family.</text>
</comment>
<keyword evidence="8" id="KW-0812">Transmembrane</keyword>
<evidence type="ECO:0000256" key="7">
    <source>
        <dbReference type="ARBA" id="ARBA00023242"/>
    </source>
</evidence>
<gene>
    <name evidence="9" type="ORF">HaLaN_14455</name>
</gene>
<dbReference type="GO" id="GO:0005643">
    <property type="term" value="C:nuclear pore"/>
    <property type="evidence" value="ECO:0007669"/>
    <property type="project" value="TreeGrafter"/>
</dbReference>
<evidence type="ECO:0000256" key="4">
    <source>
        <dbReference type="ARBA" id="ARBA00022448"/>
    </source>
</evidence>
<sequence>MGVTAAASSVFQACLEAGVLDSARGATEEVADAHEAAASAGLDDWLARAAALARYLPSATFPAVAQALAQTQQRLASAAAAGSDPSEALEQLVWLVRLAGHCLADSGSGETPLLPLTLATHSSSQDARFQVIGMRVMVIVISGIGVMVISFISPAAPAMQPYSTS</sequence>